<evidence type="ECO:0000313" key="2">
    <source>
        <dbReference type="EMBL" id="ADG76422.1"/>
    </source>
</evidence>
<accession>D5UDG6</accession>
<feature type="transmembrane region" description="Helical" evidence="1">
    <location>
        <begin position="316"/>
        <end position="338"/>
    </location>
</feature>
<dbReference type="RefSeq" id="WP_013118750.1">
    <property type="nucleotide sequence ID" value="NC_014151.1"/>
</dbReference>
<dbReference type="OrthoDB" id="2014935at2"/>
<organism evidence="2 3">
    <name type="scientific">Cellulomonas flavigena (strain ATCC 482 / DSM 20109 / BCRC 11376 / JCM 18109 / NBRC 3775 / NCIMB 8073 / NRS 134)</name>
    <dbReference type="NCBI Taxonomy" id="446466"/>
    <lineage>
        <taxon>Bacteria</taxon>
        <taxon>Bacillati</taxon>
        <taxon>Actinomycetota</taxon>
        <taxon>Actinomycetes</taxon>
        <taxon>Micrococcales</taxon>
        <taxon>Cellulomonadaceae</taxon>
        <taxon>Cellulomonas</taxon>
    </lineage>
</organism>
<feature type="transmembrane region" description="Helical" evidence="1">
    <location>
        <begin position="445"/>
        <end position="465"/>
    </location>
</feature>
<sequence>MTTTRRRREATPDAAASAATTVTGTLRLLRFGLRRDRVRLPVWALSVGGLIAYFGAAIPAVYPDAAAMQTRAAIMKDPSGAFMTGPGYGLDDYTFGVMIANEMLGMIAVAVALMSLFLVVRHTRAEEETGRADLLRAGVVGRDAPLAAALLLLVVANLAVAGVLLAALLANGLAAADSAAIAAGAATVGLVFGALAAVTAQLSAHARTASGMAGGILGLAYVLRGVGDAAQPGGSTLSWLSPIGWAQQTRAFVDLRWWPLLLGLGTAVLLVGGALLLVGRRDVGAGLVPARGGRADARRALLSPAGLAWRTERSGIAWWAVGLFVFAVLTGSMAQGIVDSFASQPQLAEVFGGAALDDVLSSTLSAFLAFFAMAVAVYAVVSVNRLNREEDDGRAGVVLATAVSRPAWLGGTLLVTAVGSTLLLLVCGFGLGAGVASSVGGGGHVGAFTAAALVYLPVVLGFQAVAALAHGARAGTWWVWLLLVTSILVGLYGPLFNLPDAVLDAAPFALVPHAPYEAVTVLPLALLTLTAGALTATAAVALRRRDMTA</sequence>
<dbReference type="HOGENOM" id="CLU_036785_2_0_11"/>
<evidence type="ECO:0000313" key="3">
    <source>
        <dbReference type="Proteomes" id="UP000000849"/>
    </source>
</evidence>
<evidence type="ECO:0000256" key="1">
    <source>
        <dbReference type="SAM" id="Phobius"/>
    </source>
</evidence>
<feature type="transmembrane region" description="Helical" evidence="1">
    <location>
        <begin position="40"/>
        <end position="62"/>
    </location>
</feature>
<dbReference type="STRING" id="446466.Cfla_3550"/>
<feature type="transmembrane region" description="Helical" evidence="1">
    <location>
        <begin position="407"/>
        <end position="433"/>
    </location>
</feature>
<keyword evidence="3" id="KW-1185">Reference proteome</keyword>
<feature type="transmembrane region" description="Helical" evidence="1">
    <location>
        <begin position="144"/>
        <end position="169"/>
    </location>
</feature>
<dbReference type="KEGG" id="cfl:Cfla_3550"/>
<keyword evidence="1" id="KW-0472">Membrane</keyword>
<gene>
    <name evidence="2" type="ordered locus">Cfla_3550</name>
</gene>
<dbReference type="eggNOG" id="COG3559">
    <property type="taxonomic scope" value="Bacteria"/>
</dbReference>
<name>D5UDG6_CELFN</name>
<feature type="transmembrane region" description="Helical" evidence="1">
    <location>
        <begin position="181"/>
        <end position="202"/>
    </location>
</feature>
<feature type="transmembrane region" description="Helical" evidence="1">
    <location>
        <begin position="209"/>
        <end position="227"/>
    </location>
</feature>
<keyword evidence="1" id="KW-1133">Transmembrane helix</keyword>
<protein>
    <submittedName>
        <fullName evidence="2">Anibiotic ABC transporter efflux pump</fullName>
    </submittedName>
</protein>
<keyword evidence="1" id="KW-0812">Transmembrane</keyword>
<dbReference type="Proteomes" id="UP000000849">
    <property type="component" value="Chromosome"/>
</dbReference>
<feature type="transmembrane region" description="Helical" evidence="1">
    <location>
        <begin position="477"/>
        <end position="498"/>
    </location>
</feature>
<feature type="transmembrane region" description="Helical" evidence="1">
    <location>
        <begin position="257"/>
        <end position="278"/>
    </location>
</feature>
<dbReference type="AlphaFoldDB" id="D5UDG6"/>
<proteinExistence type="predicted"/>
<feature type="transmembrane region" description="Helical" evidence="1">
    <location>
        <begin position="366"/>
        <end position="386"/>
    </location>
</feature>
<reference evidence="2 3" key="1">
    <citation type="journal article" date="2010" name="Stand. Genomic Sci.">
        <title>Complete genome sequence of Cellulomonas flavigena type strain (134).</title>
        <authorList>
            <person name="Abt B."/>
            <person name="Foster B."/>
            <person name="Lapidus A."/>
            <person name="Clum A."/>
            <person name="Sun H."/>
            <person name="Pukall R."/>
            <person name="Lucas S."/>
            <person name="Glavina Del Rio T."/>
            <person name="Nolan M."/>
            <person name="Tice H."/>
            <person name="Cheng J.F."/>
            <person name="Pitluck S."/>
            <person name="Liolios K."/>
            <person name="Ivanova N."/>
            <person name="Mavromatis K."/>
            <person name="Ovchinnikova G."/>
            <person name="Pati A."/>
            <person name="Goodwin L."/>
            <person name="Chen A."/>
            <person name="Palaniappan K."/>
            <person name="Land M."/>
            <person name="Hauser L."/>
            <person name="Chang Y.J."/>
            <person name="Jeffries C.D."/>
            <person name="Rohde M."/>
            <person name="Goker M."/>
            <person name="Woyke T."/>
            <person name="Bristow J."/>
            <person name="Eisen J.A."/>
            <person name="Markowitz V."/>
            <person name="Hugenholtz P."/>
            <person name="Kyrpides N.C."/>
            <person name="Klenk H.P."/>
        </authorList>
    </citation>
    <scope>NUCLEOTIDE SEQUENCE [LARGE SCALE GENOMIC DNA]</scope>
    <source>
        <strain evidence="3">ATCC 482 / DSM 20109 / BCRC 11376 / JCM 18109 / NBRC 3775 / NCIMB 8073 / NRS 134</strain>
    </source>
</reference>
<feature type="transmembrane region" description="Helical" evidence="1">
    <location>
        <begin position="103"/>
        <end position="123"/>
    </location>
</feature>
<feature type="transmembrane region" description="Helical" evidence="1">
    <location>
        <begin position="518"/>
        <end position="542"/>
    </location>
</feature>
<dbReference type="EMBL" id="CP001964">
    <property type="protein sequence ID" value="ADG76422.1"/>
    <property type="molecule type" value="Genomic_DNA"/>
</dbReference>